<reference evidence="2" key="1">
    <citation type="submission" date="2025-08" db="UniProtKB">
        <authorList>
            <consortium name="RefSeq"/>
        </authorList>
    </citation>
    <scope>IDENTIFICATION</scope>
    <source>
        <strain evidence="2">Tuebingen</strain>
        <tissue evidence="2">Fibroblasts and whole tissue</tissue>
    </source>
</reference>
<dbReference type="RefSeq" id="XP_073786806.1">
    <property type="nucleotide sequence ID" value="XM_073930705.1"/>
</dbReference>
<proteinExistence type="predicted"/>
<evidence type="ECO:0000313" key="2">
    <source>
        <dbReference type="RefSeq" id="XP_073786806.1"/>
    </source>
</evidence>
<evidence type="ECO:0000313" key="1">
    <source>
        <dbReference type="Proteomes" id="UP000000437"/>
    </source>
</evidence>
<name>A0AC58HXV8_DANRE</name>
<keyword evidence="1" id="KW-1185">Reference proteome</keyword>
<sequence length="1292" mass="141088">MRRLICKRICDYRSFDDDDSVDGSRPSSAQAAFKVPKVPKKPAESASSSRRPSATGAAKSGASKEGAGAVDEEDFIKAFTDVPTVQIYSTRDLEDNLNKIREVLSDDKHDWDHRANALKKIRSLLVAGATDYDCFYQHLRLLDGAFKLSAKDLRSQVVREACITVAYLSTLLGNKFDHGAEGIVPVLFNLIPNCAKVMATSGTAAIRIIIRHTHVPRLIPLIASNCTSKSVAVRRRCYEFLDLLLQEWQTHSLERHAAVLVESIKKGIRDADAEARVEARKAYWGLRAHFPGEAESLYNSLESSYQRTLQSCLKSSGSVASLPQSDRSSSSSQESLNRPLSKWSAAPGRVPAGSKSSGSPASLQRSRSDVDVNAAAGAKARHSGQAGGAGRVTTGLTPGSYASLDDASDKDGRLRTKQTLSTASSVGSSQVDSRGRTRSKMASQSQRSDDSDCTPAGSRSGSPGRVLASTALSTLSTGAQRVSAAPGSHRRSRIPRSQGCSRDSSPTRLSVAPSNISHIYNGSKGARGSRIPRPSVSQGCSREASRESSRDTSPVRSFTPLASRHYSRSTGALHAPDAFGAAGSGLGMSQSSRLSSSVSAMRVLNTGSDVEEALADALQKKPARRRYDTYGMYSDDDANSDASSACSERSYSSRNGSIPTYMRQTEDVAEVLNRCASANWSERKEGLMGLQALLKNHRTLSRVELKRLCEIFTRMFADPHSKVFSMFLETLVDFIAVHKEDLQDWLFVLLTQLLKKMGADLLGSVQAKVQKALDVTRESFPNDLQFTILMRFTVDQTQTPNLKVKVAILKYIETLTLQMEPQDFVNTGETRLAVSRIITWTTEPKSSDVRKAAQSVLISLFQLNTPEFTMLLGALPKTFQDGATKLLQNHLRNTGNTAQASIGSPLTRHTPRSPASWSSPLTSPTNTSQNTPSPSAFDYDTENMNSEEIYSSLRGVSQAIQNFSVRSQEDMTEPPRKREGDGGEETVDSGRTALDNKTSLLNTMPLLSSSPRPSRDYQPVNYSDSSFGSSSFNKSLKDADQEESLTDDSGVDQSEVVAELLKELSNHSERVEERKAALCELMRLIRETQLHVWDEHFKTILLLLLETLGDGEHVIRALALRVLKEILNRQPWRFKNYAELTIMKALEAHKDPHKEVVRAAEEAASMLATSISPDQCIKVLCPIIQSADYPINLAAIKMLTKVIDRLPKEGLIQMLPEIVPGLIQGYDNSESSVRKACVFCLVAIYAVIGEDLKPHLSQLSGSKLKLLNLYIKRAQSGSSGSDQSSDVGGQGL</sequence>
<dbReference type="Proteomes" id="UP000000437">
    <property type="component" value="Chromosome 19"/>
</dbReference>
<protein>
    <submittedName>
        <fullName evidence="2">CLIP-associating protein 2 isoform X34</fullName>
    </submittedName>
</protein>
<organism evidence="1 2">
    <name type="scientific">Danio rerio</name>
    <name type="common">Zebrafish</name>
    <name type="synonym">Brachydanio rerio</name>
    <dbReference type="NCBI Taxonomy" id="7955"/>
    <lineage>
        <taxon>Eukaryota</taxon>
        <taxon>Metazoa</taxon>
        <taxon>Chordata</taxon>
        <taxon>Craniata</taxon>
        <taxon>Vertebrata</taxon>
        <taxon>Euteleostomi</taxon>
        <taxon>Actinopterygii</taxon>
        <taxon>Neopterygii</taxon>
        <taxon>Teleostei</taxon>
        <taxon>Ostariophysi</taxon>
        <taxon>Cypriniformes</taxon>
        <taxon>Danionidae</taxon>
        <taxon>Danioninae</taxon>
        <taxon>Danio</taxon>
    </lineage>
</organism>
<accession>A0AC58HXV8</accession>
<gene>
    <name evidence="2" type="primary">clasp2</name>
    <name evidence="2" type="synonym">zgc:77279</name>
</gene>